<proteinExistence type="predicted"/>
<organism evidence="2 3">
    <name type="scientific">Microbacterium elymi</name>
    <dbReference type="NCBI Taxonomy" id="2909587"/>
    <lineage>
        <taxon>Bacteria</taxon>
        <taxon>Bacillati</taxon>
        <taxon>Actinomycetota</taxon>
        <taxon>Actinomycetes</taxon>
        <taxon>Micrococcales</taxon>
        <taxon>Microbacteriaceae</taxon>
        <taxon>Microbacterium</taxon>
    </lineage>
</organism>
<keyword evidence="3" id="KW-1185">Reference proteome</keyword>
<evidence type="ECO:0000313" key="3">
    <source>
        <dbReference type="Proteomes" id="UP001054811"/>
    </source>
</evidence>
<protein>
    <submittedName>
        <fullName evidence="2">Uncharacterized protein</fullName>
    </submittedName>
</protein>
<feature type="compositionally biased region" description="Polar residues" evidence="1">
    <location>
        <begin position="84"/>
        <end position="98"/>
    </location>
</feature>
<accession>A0ABY5NH17</accession>
<name>A0ABY5NH17_9MICO</name>
<dbReference type="EMBL" id="CP091139">
    <property type="protein sequence ID" value="UUT34409.1"/>
    <property type="molecule type" value="Genomic_DNA"/>
</dbReference>
<evidence type="ECO:0000256" key="1">
    <source>
        <dbReference type="SAM" id="MobiDB-lite"/>
    </source>
</evidence>
<reference evidence="2" key="1">
    <citation type="submission" date="2022-01" db="EMBL/GenBank/DDBJ databases">
        <title>Microbacterium eymi and Microbacterium rhizovicinus sp. nov., isolated from the rhizospheric soil of Elymus tsukushiensis, a plant native to the Dokdo Islands, Republic of Korea.</title>
        <authorList>
            <person name="Hwang Y.J."/>
        </authorList>
    </citation>
    <scope>NUCLEOTIDE SEQUENCE</scope>
    <source>
        <strain evidence="2">KUDC0405</strain>
    </source>
</reference>
<gene>
    <name evidence="2" type="ORF">L2X98_27765</name>
</gene>
<evidence type="ECO:0000313" key="2">
    <source>
        <dbReference type="EMBL" id="UUT34409.1"/>
    </source>
</evidence>
<sequence>MKSRPNVASAGRTMPSPSGAACGATSSPVDGSGKNVRVWSLGPALTKSPKSGPVRVTRMYSGAGVLTATTVASRAVKRLRPPSRWNSADSSATTSVMTSLLVPRRSRHP</sequence>
<dbReference type="Proteomes" id="UP001054811">
    <property type="component" value="Chromosome"/>
</dbReference>
<feature type="region of interest" description="Disordered" evidence="1">
    <location>
        <begin position="1"/>
        <end position="34"/>
    </location>
</feature>
<feature type="region of interest" description="Disordered" evidence="1">
    <location>
        <begin position="82"/>
        <end position="109"/>
    </location>
</feature>